<organism evidence="1 2">
    <name type="scientific">Penicillium frequentans</name>
    <dbReference type="NCBI Taxonomy" id="3151616"/>
    <lineage>
        <taxon>Eukaryota</taxon>
        <taxon>Fungi</taxon>
        <taxon>Dikarya</taxon>
        <taxon>Ascomycota</taxon>
        <taxon>Pezizomycotina</taxon>
        <taxon>Eurotiomycetes</taxon>
        <taxon>Eurotiomycetidae</taxon>
        <taxon>Eurotiales</taxon>
        <taxon>Aspergillaceae</taxon>
        <taxon>Penicillium</taxon>
    </lineage>
</organism>
<dbReference type="EMBL" id="JAQIZZ010000001">
    <property type="protein sequence ID" value="KAJ5556684.1"/>
    <property type="molecule type" value="Genomic_DNA"/>
</dbReference>
<gene>
    <name evidence="1" type="ORF">N7494_000599</name>
</gene>
<comment type="caution">
    <text evidence="1">The sequence shown here is derived from an EMBL/GenBank/DDBJ whole genome shotgun (WGS) entry which is preliminary data.</text>
</comment>
<dbReference type="AlphaFoldDB" id="A0AAD6GJ47"/>
<keyword evidence="2" id="KW-1185">Reference proteome</keyword>
<protein>
    <submittedName>
        <fullName evidence="1">Uncharacterized protein</fullName>
    </submittedName>
</protein>
<dbReference type="Proteomes" id="UP001220324">
    <property type="component" value="Unassembled WGS sequence"/>
</dbReference>
<proteinExistence type="predicted"/>
<reference evidence="1 2" key="1">
    <citation type="journal article" date="2023" name="IMA Fungus">
        <title>Comparative genomic study of the Penicillium genus elucidates a diverse pangenome and 15 lateral gene transfer events.</title>
        <authorList>
            <person name="Petersen C."/>
            <person name="Sorensen T."/>
            <person name="Nielsen M.R."/>
            <person name="Sondergaard T.E."/>
            <person name="Sorensen J.L."/>
            <person name="Fitzpatrick D.A."/>
            <person name="Frisvad J.C."/>
            <person name="Nielsen K.L."/>
        </authorList>
    </citation>
    <scope>NUCLEOTIDE SEQUENCE [LARGE SCALE GENOMIC DNA]</scope>
    <source>
        <strain evidence="1 2">IBT 35679</strain>
    </source>
</reference>
<sequence>MGNGEGAYRGEQYLGQSLEVTNRTQGFLRAPVLARDDEGGGMVSGRIEQTWHGGDRVGSVGDSGEYSYVTANKDAVRHRSHV</sequence>
<accession>A0AAD6GJ47</accession>
<name>A0AAD6GJ47_9EURO</name>
<evidence type="ECO:0000313" key="2">
    <source>
        <dbReference type="Proteomes" id="UP001220324"/>
    </source>
</evidence>
<evidence type="ECO:0000313" key="1">
    <source>
        <dbReference type="EMBL" id="KAJ5556684.1"/>
    </source>
</evidence>